<organism evidence="1">
    <name type="scientific">Mesotoga infera</name>
    <dbReference type="NCBI Taxonomy" id="1236046"/>
    <lineage>
        <taxon>Bacteria</taxon>
        <taxon>Thermotogati</taxon>
        <taxon>Thermotogota</taxon>
        <taxon>Thermotogae</taxon>
        <taxon>Kosmotogales</taxon>
        <taxon>Kosmotogaceae</taxon>
        <taxon>Mesotoga</taxon>
    </lineage>
</organism>
<accession>A0A7C1H0M3</accession>
<reference evidence="1" key="1">
    <citation type="journal article" date="2020" name="mSystems">
        <title>Genome- and Community-Level Interaction Insights into Carbon Utilization and Element Cycling Functions of Hydrothermarchaeota in Hydrothermal Sediment.</title>
        <authorList>
            <person name="Zhou Z."/>
            <person name="Liu Y."/>
            <person name="Xu W."/>
            <person name="Pan J."/>
            <person name="Luo Z.H."/>
            <person name="Li M."/>
        </authorList>
    </citation>
    <scope>NUCLEOTIDE SEQUENCE [LARGE SCALE GENOMIC DNA]</scope>
    <source>
        <strain evidence="1">SpSt-1179</strain>
    </source>
</reference>
<dbReference type="PIRSF" id="PIRSF016897">
    <property type="entry name" value="GlpP"/>
    <property type="match status" value="1"/>
</dbReference>
<dbReference type="GO" id="GO:0006355">
    <property type="term" value="P:regulation of DNA-templated transcription"/>
    <property type="evidence" value="ECO:0007669"/>
    <property type="project" value="InterPro"/>
</dbReference>
<dbReference type="PANTHER" id="PTHR35787">
    <property type="entry name" value="GLYCEROL UPTAKE OPERON ANTITERMINATOR REGULATORY PROTEIN"/>
    <property type="match status" value="1"/>
</dbReference>
<dbReference type="AlphaFoldDB" id="A0A7C1H0M3"/>
<dbReference type="InterPro" id="IPR006699">
    <property type="entry name" value="GlpP"/>
</dbReference>
<dbReference type="Gene3D" id="3.20.20.70">
    <property type="entry name" value="Aldolase class I"/>
    <property type="match status" value="1"/>
</dbReference>
<sequence>MLKGIIAALWDRKERPEAVIPETVFFLNGGLFEVQERIDQFKSAGKRVFVDIDFVSGLSGDEDSVIYLKRSGVDGIITAKLRIFKQAVNVGLNQSLLRFFVLDSRAVDKGIQQIVSNGVRNIEILPGIVAAKIAPKIRAHAPDITIVAAGLIDTAEEIETLKKHVDAVSTSSTTLWSYRW</sequence>
<gene>
    <name evidence="1" type="ORF">ENN47_09225</name>
</gene>
<dbReference type="GO" id="GO:0006071">
    <property type="term" value="P:glycerol metabolic process"/>
    <property type="evidence" value="ECO:0007669"/>
    <property type="project" value="InterPro"/>
</dbReference>
<evidence type="ECO:0000313" key="1">
    <source>
        <dbReference type="EMBL" id="HDP78344.1"/>
    </source>
</evidence>
<comment type="caution">
    <text evidence="1">The sequence shown here is derived from an EMBL/GenBank/DDBJ whole genome shotgun (WGS) entry which is preliminary data.</text>
</comment>
<dbReference type="SUPFAM" id="SSF110391">
    <property type="entry name" value="GlpP-like"/>
    <property type="match status" value="1"/>
</dbReference>
<dbReference type="InterPro" id="IPR013785">
    <property type="entry name" value="Aldolase_TIM"/>
</dbReference>
<dbReference type="EMBL" id="DSBT01000277">
    <property type="protein sequence ID" value="HDP78344.1"/>
    <property type="molecule type" value="Genomic_DNA"/>
</dbReference>
<dbReference type="Proteomes" id="UP000886198">
    <property type="component" value="Unassembled WGS sequence"/>
</dbReference>
<dbReference type="PANTHER" id="PTHR35787:SF1">
    <property type="entry name" value="GLYCEROL UPTAKE OPERON ANTITERMINATOR REGULATORY PROTEIN"/>
    <property type="match status" value="1"/>
</dbReference>
<dbReference type="Pfam" id="PF04309">
    <property type="entry name" value="G3P_antiterm"/>
    <property type="match status" value="1"/>
</dbReference>
<name>A0A7C1H0M3_9BACT</name>
<protein>
    <submittedName>
        <fullName evidence="1">Glycerol-3-phosphate responsive antiterminator</fullName>
    </submittedName>
</protein>
<proteinExistence type="predicted"/>